<dbReference type="RefSeq" id="WP_055259280.1">
    <property type="nucleotide sequence ID" value="NZ_CABIXL010000005.1"/>
</dbReference>
<reference evidence="1 2" key="1">
    <citation type="submission" date="2015-09" db="EMBL/GenBank/DDBJ databases">
        <authorList>
            <consortium name="Pathogen Informatics"/>
            <person name="Wu L."/>
            <person name="Ma J."/>
        </authorList>
    </citation>
    <scope>NUCLEOTIDE SEQUENCE [LARGE SCALE GENOMIC DNA]</scope>
    <source>
        <strain evidence="1 2">2789STDY5834858</strain>
    </source>
</reference>
<gene>
    <name evidence="1" type="ORF">ERS852473_01586</name>
</gene>
<sequence>MIYIFLENDKKGNIIFKAKIDEELKENKIIKRILMESKFLKKESLYNIPMKFLLPLLNNFPKEYLNISESSLNTFLEFSDEYDENFYYTHKANSKYMNKWIENGCPKIYKTIIDKESLSISKSVAFERIL</sequence>
<dbReference type="EMBL" id="CYZR01000005">
    <property type="protein sequence ID" value="CUN98728.1"/>
    <property type="molecule type" value="Genomic_DNA"/>
</dbReference>
<proteinExistence type="predicted"/>
<dbReference type="Proteomes" id="UP000095488">
    <property type="component" value="Unassembled WGS sequence"/>
</dbReference>
<evidence type="ECO:0000313" key="1">
    <source>
        <dbReference type="EMBL" id="CUN98728.1"/>
    </source>
</evidence>
<accession>A0ABP2AUN5</accession>
<comment type="caution">
    <text evidence="1">The sequence shown here is derived from an EMBL/GenBank/DDBJ whole genome shotgun (WGS) entry which is preliminary data.</text>
</comment>
<organism evidence="1 2">
    <name type="scientific">Sarcina ventriculi</name>
    <name type="common">Clostridium ventriculi</name>
    <dbReference type="NCBI Taxonomy" id="1267"/>
    <lineage>
        <taxon>Bacteria</taxon>
        <taxon>Bacillati</taxon>
        <taxon>Bacillota</taxon>
        <taxon>Clostridia</taxon>
        <taxon>Eubacteriales</taxon>
        <taxon>Clostridiaceae</taxon>
        <taxon>Sarcina</taxon>
    </lineage>
</organism>
<name>A0ABP2AUN5_SARVE</name>
<evidence type="ECO:0000313" key="2">
    <source>
        <dbReference type="Proteomes" id="UP000095488"/>
    </source>
</evidence>
<keyword evidence="2" id="KW-1185">Reference proteome</keyword>
<protein>
    <submittedName>
        <fullName evidence="1">Uncharacterized protein</fullName>
    </submittedName>
</protein>